<evidence type="ECO:0000259" key="2">
    <source>
        <dbReference type="Pfam" id="PF01370"/>
    </source>
</evidence>
<dbReference type="SUPFAM" id="SSF51735">
    <property type="entry name" value="NAD(P)-binding Rossmann-fold domains"/>
    <property type="match status" value="1"/>
</dbReference>
<comment type="caution">
    <text evidence="3">The sequence shown here is derived from an EMBL/GenBank/DDBJ whole genome shotgun (WGS) entry which is preliminary data.</text>
</comment>
<keyword evidence="4" id="KW-1185">Reference proteome</keyword>
<proteinExistence type="predicted"/>
<sequence>MKFLISGVAGFIASRTALFLLEQGHEVVGIDNLNDYYDQRLKLHRLTTLGRFASADPERLSILERSVRADKEVVPHIDIDTPRFSFRNLDIENKRDVLTLFEEHSFDAVLNLAARAGVRYSMENPDIYMMTNAMGTLHILDGMKNTGVKKMVLASTSSLYAGQEMPFTEDLAVNTPISPYAASKKAAEALCYSYRHLYDLDISVCRYFTVFGPMGRPDMSPFRFIRWIAEGEPLVLFGDGSQSRDFTHVDDIARGTIAALQPVGYEVFNLGGGNNPISLKQFIAWVEEMLGKKAKIDRKPFHKADVMETWADISKAERMLGWKPEEGIHEGVQQCVDWYLENRDWLSKVRV</sequence>
<feature type="domain" description="NAD-dependent epimerase/dehydratase" evidence="2">
    <location>
        <begin position="4"/>
        <end position="271"/>
    </location>
</feature>
<dbReference type="Gene3D" id="3.40.50.720">
    <property type="entry name" value="NAD(P)-binding Rossmann-like Domain"/>
    <property type="match status" value="1"/>
</dbReference>
<dbReference type="PRINTS" id="PR01713">
    <property type="entry name" value="NUCEPIMERASE"/>
</dbReference>
<dbReference type="PANTHER" id="PTHR43574">
    <property type="entry name" value="EPIMERASE-RELATED"/>
    <property type="match status" value="1"/>
</dbReference>
<dbReference type="Proteomes" id="UP000525652">
    <property type="component" value="Unassembled WGS sequence"/>
</dbReference>
<dbReference type="InterPro" id="IPR001509">
    <property type="entry name" value="Epimerase_deHydtase"/>
</dbReference>
<dbReference type="Pfam" id="PF01370">
    <property type="entry name" value="Epimerase"/>
    <property type="match status" value="1"/>
</dbReference>
<keyword evidence="1" id="KW-0520">NAD</keyword>
<protein>
    <submittedName>
        <fullName evidence="3">GDP-mannose 4,6-dehydratase</fullName>
    </submittedName>
</protein>
<dbReference type="RefSeq" id="WP_185691822.1">
    <property type="nucleotide sequence ID" value="NZ_JACHVA010000046.1"/>
</dbReference>
<name>A0A7X1AW65_9BACT</name>
<gene>
    <name evidence="3" type="ORF">H5P30_04800</name>
</gene>
<dbReference type="EMBL" id="JACHVA010000046">
    <property type="protein sequence ID" value="MBC2601096.1"/>
    <property type="molecule type" value="Genomic_DNA"/>
</dbReference>
<dbReference type="InterPro" id="IPR036291">
    <property type="entry name" value="NAD(P)-bd_dom_sf"/>
</dbReference>
<dbReference type="AlphaFoldDB" id="A0A7X1AW65"/>
<evidence type="ECO:0000313" key="3">
    <source>
        <dbReference type="EMBL" id="MBC2601096.1"/>
    </source>
</evidence>
<organism evidence="3 4">
    <name type="scientific">Puniceicoccus vermicola</name>
    <dbReference type="NCBI Taxonomy" id="388746"/>
    <lineage>
        <taxon>Bacteria</taxon>
        <taxon>Pseudomonadati</taxon>
        <taxon>Verrucomicrobiota</taxon>
        <taxon>Opitutia</taxon>
        <taxon>Puniceicoccales</taxon>
        <taxon>Puniceicoccaceae</taxon>
        <taxon>Puniceicoccus</taxon>
    </lineage>
</organism>
<evidence type="ECO:0000313" key="4">
    <source>
        <dbReference type="Proteomes" id="UP000525652"/>
    </source>
</evidence>
<reference evidence="3 4" key="1">
    <citation type="submission" date="2020-07" db="EMBL/GenBank/DDBJ databases">
        <authorList>
            <person name="Feng X."/>
        </authorList>
    </citation>
    <scope>NUCLEOTIDE SEQUENCE [LARGE SCALE GENOMIC DNA]</scope>
    <source>
        <strain evidence="3 4">JCM14086</strain>
    </source>
</reference>
<evidence type="ECO:0000256" key="1">
    <source>
        <dbReference type="ARBA" id="ARBA00023027"/>
    </source>
</evidence>
<accession>A0A7X1AW65</accession>